<dbReference type="InterPro" id="IPR029044">
    <property type="entry name" value="Nucleotide-diphossugar_trans"/>
</dbReference>
<accession>A0A926XUG5</accession>
<proteinExistence type="predicted"/>
<evidence type="ECO:0000313" key="3">
    <source>
        <dbReference type="Proteomes" id="UP000598820"/>
    </source>
</evidence>
<dbReference type="Gene3D" id="3.90.550.10">
    <property type="entry name" value="Spore Coat Polysaccharide Biosynthesis Protein SpsA, Chain A"/>
    <property type="match status" value="1"/>
</dbReference>
<dbReference type="Proteomes" id="UP000598820">
    <property type="component" value="Unassembled WGS sequence"/>
</dbReference>
<organism evidence="2 3">
    <name type="scientific">Spirosoma profusum</name>
    <dbReference type="NCBI Taxonomy" id="2771354"/>
    <lineage>
        <taxon>Bacteria</taxon>
        <taxon>Pseudomonadati</taxon>
        <taxon>Bacteroidota</taxon>
        <taxon>Cytophagia</taxon>
        <taxon>Cytophagales</taxon>
        <taxon>Cytophagaceae</taxon>
        <taxon>Spirosoma</taxon>
    </lineage>
</organism>
<dbReference type="CDD" id="cd04196">
    <property type="entry name" value="GT_2_like_d"/>
    <property type="match status" value="1"/>
</dbReference>
<dbReference type="PANTHER" id="PTHR43685">
    <property type="entry name" value="GLYCOSYLTRANSFERASE"/>
    <property type="match status" value="1"/>
</dbReference>
<gene>
    <name evidence="2" type="ORF">IC229_03665</name>
</gene>
<reference evidence="2" key="1">
    <citation type="submission" date="2020-09" db="EMBL/GenBank/DDBJ databases">
        <authorList>
            <person name="Kim M.K."/>
        </authorList>
    </citation>
    <scope>NUCLEOTIDE SEQUENCE</scope>
    <source>
        <strain evidence="2">BT702</strain>
    </source>
</reference>
<sequence>MATYNGEKYILRQLQSILSQLNPEDEVIISDDNSTDTTLAIIVQIGDKRIKVYKNQGLRGPLHNFEQAIRHASGNYIILSDQDDVWMPDKAQTIRSLLKNHDLVLTNCEVVDQNGTIIHASYFKHRGTKSGFWHNLYKNSYMGCCMAFRREILTYVMPFPTHIHMHDWWIGLLVELKGSVCFYPQPLLQYFRHGENASTTGEPGYGLLKRLKHRVFMLWHVAARILSR</sequence>
<dbReference type="EMBL" id="JACWZY010000002">
    <property type="protein sequence ID" value="MBD2699721.1"/>
    <property type="molecule type" value="Genomic_DNA"/>
</dbReference>
<dbReference type="SUPFAM" id="SSF53448">
    <property type="entry name" value="Nucleotide-diphospho-sugar transferases"/>
    <property type="match status" value="1"/>
</dbReference>
<comment type="caution">
    <text evidence="2">The sequence shown here is derived from an EMBL/GenBank/DDBJ whole genome shotgun (WGS) entry which is preliminary data.</text>
</comment>
<dbReference type="Pfam" id="PF00535">
    <property type="entry name" value="Glycos_transf_2"/>
    <property type="match status" value="1"/>
</dbReference>
<dbReference type="InterPro" id="IPR001173">
    <property type="entry name" value="Glyco_trans_2-like"/>
</dbReference>
<protein>
    <submittedName>
        <fullName evidence="2">Glycosyltransferase family 2 protein</fullName>
    </submittedName>
</protein>
<feature type="domain" description="Glycosyltransferase 2-like" evidence="1">
    <location>
        <begin position="1"/>
        <end position="153"/>
    </location>
</feature>
<dbReference type="PANTHER" id="PTHR43685:SF11">
    <property type="entry name" value="GLYCOSYLTRANSFERASE TAGX-RELATED"/>
    <property type="match status" value="1"/>
</dbReference>
<keyword evidence="3" id="KW-1185">Reference proteome</keyword>
<evidence type="ECO:0000259" key="1">
    <source>
        <dbReference type="Pfam" id="PF00535"/>
    </source>
</evidence>
<name>A0A926XUG5_9BACT</name>
<evidence type="ECO:0000313" key="2">
    <source>
        <dbReference type="EMBL" id="MBD2699721.1"/>
    </source>
</evidence>
<dbReference type="AlphaFoldDB" id="A0A926XUG5"/>
<dbReference type="InterPro" id="IPR050834">
    <property type="entry name" value="Glycosyltransf_2"/>
</dbReference>